<dbReference type="EMBL" id="CAFBOM010000020">
    <property type="protein sequence ID" value="CAB4975937.1"/>
    <property type="molecule type" value="Genomic_DNA"/>
</dbReference>
<dbReference type="AlphaFoldDB" id="A0A6J7M5J3"/>
<sequence>MSGTHSCCYIGEAANEFECQARLVGEIQQVAGLLLCPPFDDEHGEGAPRLRRCPHVRADLLQGCMRVEFCDECVVVLDERRRIDVEFAQLIVKGQDIACEGDR</sequence>
<accession>A0A6J7M5J3</accession>
<protein>
    <submittedName>
        <fullName evidence="1">Unannotated protein</fullName>
    </submittedName>
</protein>
<name>A0A6J7M5J3_9ZZZZ</name>
<reference evidence="1" key="1">
    <citation type="submission" date="2020-05" db="EMBL/GenBank/DDBJ databases">
        <authorList>
            <person name="Chiriac C."/>
            <person name="Salcher M."/>
            <person name="Ghai R."/>
            <person name="Kavagutti S V."/>
        </authorList>
    </citation>
    <scope>NUCLEOTIDE SEQUENCE</scope>
</reference>
<proteinExistence type="predicted"/>
<evidence type="ECO:0000313" key="1">
    <source>
        <dbReference type="EMBL" id="CAB4975937.1"/>
    </source>
</evidence>
<gene>
    <name evidence="1" type="ORF">UFOPK3957_00212</name>
</gene>
<organism evidence="1">
    <name type="scientific">freshwater metagenome</name>
    <dbReference type="NCBI Taxonomy" id="449393"/>
    <lineage>
        <taxon>unclassified sequences</taxon>
        <taxon>metagenomes</taxon>
        <taxon>ecological metagenomes</taxon>
    </lineage>
</organism>